<feature type="compositionally biased region" description="Basic and acidic residues" evidence="1">
    <location>
        <begin position="23"/>
        <end position="33"/>
    </location>
</feature>
<keyword evidence="3" id="KW-1185">Reference proteome</keyword>
<name>A0A9Q3BLT0_9BASI</name>
<protein>
    <submittedName>
        <fullName evidence="2">Uncharacterized protein</fullName>
    </submittedName>
</protein>
<gene>
    <name evidence="2" type="ORF">O181_007924</name>
</gene>
<evidence type="ECO:0000313" key="3">
    <source>
        <dbReference type="Proteomes" id="UP000765509"/>
    </source>
</evidence>
<accession>A0A9Q3BLT0</accession>
<feature type="compositionally biased region" description="Polar residues" evidence="1">
    <location>
        <begin position="34"/>
        <end position="53"/>
    </location>
</feature>
<evidence type="ECO:0000313" key="2">
    <source>
        <dbReference type="EMBL" id="MBW0468209.1"/>
    </source>
</evidence>
<dbReference type="Proteomes" id="UP000765509">
    <property type="component" value="Unassembled WGS sequence"/>
</dbReference>
<organism evidence="2 3">
    <name type="scientific">Austropuccinia psidii MF-1</name>
    <dbReference type="NCBI Taxonomy" id="1389203"/>
    <lineage>
        <taxon>Eukaryota</taxon>
        <taxon>Fungi</taxon>
        <taxon>Dikarya</taxon>
        <taxon>Basidiomycota</taxon>
        <taxon>Pucciniomycotina</taxon>
        <taxon>Pucciniomycetes</taxon>
        <taxon>Pucciniales</taxon>
        <taxon>Sphaerophragmiaceae</taxon>
        <taxon>Austropuccinia</taxon>
    </lineage>
</organism>
<evidence type="ECO:0000256" key="1">
    <source>
        <dbReference type="SAM" id="MobiDB-lite"/>
    </source>
</evidence>
<reference evidence="2" key="1">
    <citation type="submission" date="2021-03" db="EMBL/GenBank/DDBJ databases">
        <title>Draft genome sequence of rust myrtle Austropuccinia psidii MF-1, a brazilian biotype.</title>
        <authorList>
            <person name="Quecine M.C."/>
            <person name="Pachon D.M.R."/>
            <person name="Bonatelli M.L."/>
            <person name="Correr F.H."/>
            <person name="Franceschini L.M."/>
            <person name="Leite T.F."/>
            <person name="Margarido G.R.A."/>
            <person name="Almeida C.A."/>
            <person name="Ferrarezi J.A."/>
            <person name="Labate C.A."/>
        </authorList>
    </citation>
    <scope>NUCLEOTIDE SEQUENCE</scope>
    <source>
        <strain evidence="2">MF-1</strain>
    </source>
</reference>
<dbReference type="EMBL" id="AVOT02001799">
    <property type="protein sequence ID" value="MBW0468209.1"/>
    <property type="molecule type" value="Genomic_DNA"/>
</dbReference>
<feature type="region of interest" description="Disordered" evidence="1">
    <location>
        <begin position="21"/>
        <end position="66"/>
    </location>
</feature>
<sequence>MHCLDVTTCENFLANAYPTTHIKRGDNRNKNEPQKWNLSNPTGGQGSGLNDPNNPGGRRRKGTNSK</sequence>
<comment type="caution">
    <text evidence="2">The sequence shown here is derived from an EMBL/GenBank/DDBJ whole genome shotgun (WGS) entry which is preliminary data.</text>
</comment>
<dbReference type="AlphaFoldDB" id="A0A9Q3BLT0"/>
<proteinExistence type="predicted"/>
<feature type="compositionally biased region" description="Basic residues" evidence="1">
    <location>
        <begin position="57"/>
        <end position="66"/>
    </location>
</feature>